<name>A0A7S2LFD1_9STRA</name>
<reference evidence="3" key="2">
    <citation type="submission" date="2023-06" db="EMBL/GenBank/DDBJ databases">
        <title>Survivors Of The Sea: Transcriptome response of Skeletonema marinoi to long-term dormancy.</title>
        <authorList>
            <person name="Pinder M.I.M."/>
            <person name="Kourtchenko O."/>
            <person name="Robertson E.K."/>
            <person name="Larsson T."/>
            <person name="Maumus F."/>
            <person name="Osuna-Cruz C.M."/>
            <person name="Vancaester E."/>
            <person name="Stenow R."/>
            <person name="Vandepoele K."/>
            <person name="Ploug H."/>
            <person name="Bruchert V."/>
            <person name="Godhe A."/>
            <person name="Topel M."/>
        </authorList>
    </citation>
    <scope>NUCLEOTIDE SEQUENCE</scope>
    <source>
        <strain evidence="3">R05AC</strain>
    </source>
</reference>
<protein>
    <submittedName>
        <fullName evidence="2">Uncharacterized protein</fullName>
    </submittedName>
</protein>
<proteinExistence type="predicted"/>
<gene>
    <name evidence="3" type="ORF">QTG54_004031</name>
    <name evidence="2" type="ORF">SMAR0320_LOCUS11255</name>
</gene>
<dbReference type="AlphaFoldDB" id="A0A7S2LFD1"/>
<reference evidence="2" key="1">
    <citation type="submission" date="2021-01" db="EMBL/GenBank/DDBJ databases">
        <authorList>
            <person name="Corre E."/>
            <person name="Pelletier E."/>
            <person name="Niang G."/>
            <person name="Scheremetjew M."/>
            <person name="Finn R."/>
            <person name="Kale V."/>
            <person name="Holt S."/>
            <person name="Cochrane G."/>
            <person name="Meng A."/>
            <person name="Brown T."/>
            <person name="Cohen L."/>
        </authorList>
    </citation>
    <scope>NUCLEOTIDE SEQUENCE</scope>
    <source>
        <strain evidence="2">SM1012Den-03</strain>
    </source>
</reference>
<accession>A0A7S2LFD1</accession>
<feature type="compositionally biased region" description="Basic residues" evidence="1">
    <location>
        <begin position="1"/>
        <end position="11"/>
    </location>
</feature>
<keyword evidence="4" id="KW-1185">Reference proteome</keyword>
<evidence type="ECO:0000256" key="1">
    <source>
        <dbReference type="SAM" id="MobiDB-lite"/>
    </source>
</evidence>
<sequence length="131" mass="14427">MVSIKKKIKNALKKDSSKKSAAAAPEPSAPSPPTYDALMEARENDEANVCMPKDDIREEQGMVIVEDVTDMEEYLSVVEEVPTTQEQETQEEEEVTELVEPATPAEMKVVDEAPFKSSGFMCGITNCLGRD</sequence>
<evidence type="ECO:0000313" key="3">
    <source>
        <dbReference type="EMBL" id="KAK1744740.1"/>
    </source>
</evidence>
<evidence type="ECO:0000313" key="2">
    <source>
        <dbReference type="EMBL" id="CAD9603713.1"/>
    </source>
</evidence>
<dbReference type="EMBL" id="JATAAI010000006">
    <property type="protein sequence ID" value="KAK1744740.1"/>
    <property type="molecule type" value="Genomic_DNA"/>
</dbReference>
<organism evidence="2">
    <name type="scientific">Skeletonema marinoi</name>
    <dbReference type="NCBI Taxonomy" id="267567"/>
    <lineage>
        <taxon>Eukaryota</taxon>
        <taxon>Sar</taxon>
        <taxon>Stramenopiles</taxon>
        <taxon>Ochrophyta</taxon>
        <taxon>Bacillariophyta</taxon>
        <taxon>Coscinodiscophyceae</taxon>
        <taxon>Thalassiosirophycidae</taxon>
        <taxon>Thalassiosirales</taxon>
        <taxon>Skeletonemataceae</taxon>
        <taxon>Skeletonema</taxon>
        <taxon>Skeletonema marinoi-dohrnii complex</taxon>
    </lineage>
</organism>
<dbReference type="EMBL" id="HBGZ01015746">
    <property type="protein sequence ID" value="CAD9603713.1"/>
    <property type="molecule type" value="Transcribed_RNA"/>
</dbReference>
<dbReference type="Proteomes" id="UP001224775">
    <property type="component" value="Unassembled WGS sequence"/>
</dbReference>
<feature type="region of interest" description="Disordered" evidence="1">
    <location>
        <begin position="1"/>
        <end position="36"/>
    </location>
</feature>
<evidence type="ECO:0000313" key="4">
    <source>
        <dbReference type="Proteomes" id="UP001224775"/>
    </source>
</evidence>